<feature type="transmembrane region" description="Helical" evidence="1">
    <location>
        <begin position="114"/>
        <end position="131"/>
    </location>
</feature>
<feature type="transmembrane region" description="Helical" evidence="1">
    <location>
        <begin position="12"/>
        <end position="30"/>
    </location>
</feature>
<comment type="caution">
    <text evidence="2">The sequence shown here is derived from an EMBL/GenBank/DDBJ whole genome shotgun (WGS) entry which is preliminary data.</text>
</comment>
<protein>
    <recommendedName>
        <fullName evidence="4">ATP-binding protein</fullName>
    </recommendedName>
</protein>
<feature type="transmembrane region" description="Helical" evidence="1">
    <location>
        <begin position="50"/>
        <end position="72"/>
    </location>
</feature>
<feature type="transmembrane region" description="Helical" evidence="1">
    <location>
        <begin position="162"/>
        <end position="182"/>
    </location>
</feature>
<dbReference type="EMBL" id="SZZH01000001">
    <property type="protein sequence ID" value="TKV61544.1"/>
    <property type="molecule type" value="Genomic_DNA"/>
</dbReference>
<dbReference type="Gene3D" id="3.30.565.10">
    <property type="entry name" value="Histidine kinase-like ATPase, C-terminal domain"/>
    <property type="match status" value="1"/>
</dbReference>
<accession>A0A4U6QLV2</accession>
<feature type="transmembrane region" description="Helical" evidence="1">
    <location>
        <begin position="138"/>
        <end position="156"/>
    </location>
</feature>
<dbReference type="RefSeq" id="WP_137448849.1">
    <property type="nucleotide sequence ID" value="NZ_SZZH01000001.1"/>
</dbReference>
<keyword evidence="1" id="KW-1133">Transmembrane helix</keyword>
<proteinExistence type="predicted"/>
<keyword evidence="3" id="KW-1185">Reference proteome</keyword>
<evidence type="ECO:0000256" key="1">
    <source>
        <dbReference type="SAM" id="Phobius"/>
    </source>
</evidence>
<organism evidence="2 3">
    <name type="scientific">Nakamurella flava</name>
    <dbReference type="NCBI Taxonomy" id="2576308"/>
    <lineage>
        <taxon>Bacteria</taxon>
        <taxon>Bacillati</taxon>
        <taxon>Actinomycetota</taxon>
        <taxon>Actinomycetes</taxon>
        <taxon>Nakamurellales</taxon>
        <taxon>Nakamurellaceae</taxon>
        <taxon>Nakamurella</taxon>
    </lineage>
</organism>
<evidence type="ECO:0000313" key="2">
    <source>
        <dbReference type="EMBL" id="TKV61544.1"/>
    </source>
</evidence>
<dbReference type="AlphaFoldDB" id="A0A4U6QLV2"/>
<reference evidence="2 3" key="1">
    <citation type="submission" date="2019-05" db="EMBL/GenBank/DDBJ databases">
        <title>Nakamurella sp. N5BH11, whole genome shotgun sequence.</title>
        <authorList>
            <person name="Tuo L."/>
        </authorList>
    </citation>
    <scope>NUCLEOTIDE SEQUENCE [LARGE SCALE GENOMIC DNA]</scope>
    <source>
        <strain evidence="2 3">N5BH11</strain>
    </source>
</reference>
<feature type="transmembrane region" description="Helical" evidence="1">
    <location>
        <begin position="84"/>
        <end position="102"/>
    </location>
</feature>
<dbReference type="Proteomes" id="UP000306985">
    <property type="component" value="Unassembled WGS sequence"/>
</dbReference>
<keyword evidence="1" id="KW-0472">Membrane</keyword>
<evidence type="ECO:0000313" key="3">
    <source>
        <dbReference type="Proteomes" id="UP000306985"/>
    </source>
</evidence>
<keyword evidence="1" id="KW-0812">Transmembrane</keyword>
<dbReference type="InterPro" id="IPR036890">
    <property type="entry name" value="HATPase_C_sf"/>
</dbReference>
<name>A0A4U6QLV2_9ACTN</name>
<sequence>MTHAWWRAGSLLPTTLAGVEIGLLTIFLVLRSTDLVQLAVSVPGGLRSSTAPALDGGLMVAYLAESVAIAVVSIRRRRFLSAPWTAVDLTVATVVMVAQPWFTAEATRIGTWVAWGYPVGVGAALAAGVGFPRRGQTLTAVTVLVGAYLAVSLPAVRDSGELATVWSNTFAFPAFGLFGRLLSSYLRRLGRDADQARADAAQAAAQAMLDRHRLLLHDQATVLRLLAQPGLDPALAGLLRSEAAAAAGRIRIFLGDARGVADPVSSTDLADRSVADTVLQAASGFGDLPLTISVDLAASVVLDDERAKVLGAAVCTVLHNVRVHAHARQVIVHADGGPGGSWEVTVNDDGVGFDPADQEWGFGLRRQVMAEVQRIGACARIDSRPGQGTTITITDHGTVGR</sequence>
<gene>
    <name evidence="2" type="ORF">FDO65_08240</name>
</gene>
<evidence type="ECO:0008006" key="4">
    <source>
        <dbReference type="Google" id="ProtNLM"/>
    </source>
</evidence>
<dbReference type="SUPFAM" id="SSF55874">
    <property type="entry name" value="ATPase domain of HSP90 chaperone/DNA topoisomerase II/histidine kinase"/>
    <property type="match status" value="1"/>
</dbReference>
<dbReference type="OrthoDB" id="3473644at2"/>